<proteinExistence type="predicted"/>
<dbReference type="RefSeq" id="WP_089452163.1">
    <property type="nucleotide sequence ID" value="NZ_NKFA01000008.1"/>
</dbReference>
<evidence type="ECO:0000313" key="1">
    <source>
        <dbReference type="EMBL" id="OXI42134.1"/>
    </source>
</evidence>
<name>A0A228IIA7_9BURK</name>
<evidence type="ECO:0000313" key="2">
    <source>
        <dbReference type="Proteomes" id="UP000214600"/>
    </source>
</evidence>
<dbReference type="EMBL" id="NKFA01000008">
    <property type="protein sequence ID" value="OXI42134.1"/>
    <property type="molecule type" value="Genomic_DNA"/>
</dbReference>
<protein>
    <submittedName>
        <fullName evidence="1">Uncharacterized protein</fullName>
    </submittedName>
</protein>
<dbReference type="OrthoDB" id="9035660at2"/>
<dbReference type="Proteomes" id="UP000214600">
    <property type="component" value="Unassembled WGS sequence"/>
</dbReference>
<accession>A0A228IIA7</accession>
<comment type="caution">
    <text evidence="1">The sequence shown here is derived from an EMBL/GenBank/DDBJ whole genome shotgun (WGS) entry which is preliminary data.</text>
</comment>
<reference evidence="2" key="1">
    <citation type="submission" date="2017-06" db="EMBL/GenBank/DDBJ databases">
        <authorList>
            <person name="LiPuma J."/>
            <person name="Spilker T."/>
        </authorList>
    </citation>
    <scope>NUCLEOTIDE SEQUENCE [LARGE SCALE GENOMIC DNA]</scope>
    <source>
        <strain evidence="2">AU17325</strain>
    </source>
</reference>
<gene>
    <name evidence="1" type="ORF">CFB84_23115</name>
</gene>
<dbReference type="AlphaFoldDB" id="A0A228IIA7"/>
<sequence length="130" mass="13712">MAKTIAERIAEYRGKAADYTAKADALEAQEKAAAKLNSLKQGDEIRFNYGRGETRGEFTGEVRAVFDTDKGKGIKVIKGSGADEEIVTIRPGDIVAVEAKFPAESVARCNADAVVGNGELAPADPLAGIE</sequence>
<organism evidence="1 2">
    <name type="scientific">Burkholderia aenigmatica</name>
    <dbReference type="NCBI Taxonomy" id="2015348"/>
    <lineage>
        <taxon>Bacteria</taxon>
        <taxon>Pseudomonadati</taxon>
        <taxon>Pseudomonadota</taxon>
        <taxon>Betaproteobacteria</taxon>
        <taxon>Burkholderiales</taxon>
        <taxon>Burkholderiaceae</taxon>
        <taxon>Burkholderia</taxon>
        <taxon>Burkholderia cepacia complex</taxon>
    </lineage>
</organism>
<reference evidence="1 2" key="2">
    <citation type="submission" date="2017-08" db="EMBL/GenBank/DDBJ databases">
        <title>WGS of novel Burkholderia cepaca complex species.</title>
        <authorList>
            <person name="Lipuma J."/>
            <person name="Spilker T."/>
        </authorList>
    </citation>
    <scope>NUCLEOTIDE SEQUENCE [LARGE SCALE GENOMIC DNA]</scope>
    <source>
        <strain evidence="1 2">AU17325</strain>
    </source>
</reference>